<dbReference type="EMBL" id="LVWD01000002">
    <property type="protein sequence ID" value="OAD43854.1"/>
    <property type="molecule type" value="Genomic_DNA"/>
</dbReference>
<evidence type="ECO:0000256" key="8">
    <source>
        <dbReference type="RuleBase" id="RU003942"/>
    </source>
</evidence>
<keyword evidence="6 9" id="KW-0472">Membrane</keyword>
<dbReference type="GO" id="GO:0015199">
    <property type="term" value="F:amino-acid betaine transmembrane transporter activity"/>
    <property type="evidence" value="ECO:0007669"/>
    <property type="project" value="TreeGrafter"/>
</dbReference>
<proteinExistence type="inferred from homology"/>
<evidence type="ECO:0000313" key="12">
    <source>
        <dbReference type="Proteomes" id="UP000185657"/>
    </source>
</evidence>
<keyword evidence="3" id="KW-1003">Cell membrane</keyword>
<dbReference type="GO" id="GO:0015297">
    <property type="term" value="F:antiporter activity"/>
    <property type="evidence" value="ECO:0007669"/>
    <property type="project" value="TreeGrafter"/>
</dbReference>
<dbReference type="KEGG" id="hyl:LPB072_02505"/>
<keyword evidence="2" id="KW-0813">Transport</keyword>
<dbReference type="GO" id="GO:0015220">
    <property type="term" value="F:choline transmembrane transporter activity"/>
    <property type="evidence" value="ECO:0007669"/>
    <property type="project" value="TreeGrafter"/>
</dbReference>
<keyword evidence="12" id="KW-1185">Reference proteome</keyword>
<dbReference type="GO" id="GO:0005886">
    <property type="term" value="C:plasma membrane"/>
    <property type="evidence" value="ECO:0007669"/>
    <property type="project" value="UniProtKB-SubCell"/>
</dbReference>
<evidence type="ECO:0000313" key="13">
    <source>
        <dbReference type="Proteomes" id="UP000185680"/>
    </source>
</evidence>
<dbReference type="Pfam" id="PF00893">
    <property type="entry name" value="Multi_Drug_Res"/>
    <property type="match status" value="1"/>
</dbReference>
<evidence type="ECO:0000256" key="6">
    <source>
        <dbReference type="ARBA" id="ARBA00023136"/>
    </source>
</evidence>
<evidence type="ECO:0000256" key="1">
    <source>
        <dbReference type="ARBA" id="ARBA00004651"/>
    </source>
</evidence>
<name>A0A167IZI9_9BURK</name>
<evidence type="ECO:0000256" key="5">
    <source>
        <dbReference type="ARBA" id="ARBA00022989"/>
    </source>
</evidence>
<organism evidence="10 13">
    <name type="scientific">Hydrogenophaga crassostreae</name>
    <dbReference type="NCBI Taxonomy" id="1763535"/>
    <lineage>
        <taxon>Bacteria</taxon>
        <taxon>Pseudomonadati</taxon>
        <taxon>Pseudomonadota</taxon>
        <taxon>Betaproteobacteria</taxon>
        <taxon>Burkholderiales</taxon>
        <taxon>Comamonadaceae</taxon>
        <taxon>Hydrogenophaga</taxon>
    </lineage>
</organism>
<sequence>MNAWVTLSLAIAAEVVATSALKSSEGFTRAVPSLVVVLGYGLAIYLLSRVLATIPVGVAYAIWSGLGVVLITLVAWVVHGQRIDFAGMVGMGLIVAGVVVLNLFSSSTVH</sequence>
<dbReference type="FunFam" id="1.10.3730.20:FF:000001">
    <property type="entry name" value="Quaternary ammonium compound resistance transporter SugE"/>
    <property type="match status" value="1"/>
</dbReference>
<keyword evidence="5 9" id="KW-1133">Transmembrane helix</keyword>
<dbReference type="EMBL" id="CP017476">
    <property type="protein sequence ID" value="AOW11906.1"/>
    <property type="molecule type" value="Genomic_DNA"/>
</dbReference>
<dbReference type="GO" id="GO:0031460">
    <property type="term" value="P:glycine betaine transport"/>
    <property type="evidence" value="ECO:0007669"/>
    <property type="project" value="TreeGrafter"/>
</dbReference>
<comment type="subcellular location">
    <subcellularLocation>
        <location evidence="1 8">Cell membrane</location>
        <topology evidence="1 8">Multi-pass membrane protein</topology>
    </subcellularLocation>
</comment>
<dbReference type="OrthoDB" id="9808638at2"/>
<evidence type="ECO:0000313" key="10">
    <source>
        <dbReference type="EMBL" id="AOW11906.1"/>
    </source>
</evidence>
<dbReference type="PANTHER" id="PTHR30561">
    <property type="entry name" value="SMR FAMILY PROTON-DEPENDENT DRUG EFFLUX TRANSPORTER SUGE"/>
    <property type="match status" value="1"/>
</dbReference>
<keyword evidence="4 8" id="KW-0812">Transmembrane</keyword>
<dbReference type="AlphaFoldDB" id="A0A167IZI9"/>
<reference evidence="10 13" key="2">
    <citation type="submission" date="2016-10" db="EMBL/GenBank/DDBJ databases">
        <title>Hydorgenophaga sp. LPB0072 isolated from gastropod.</title>
        <authorList>
            <person name="Kim E."/>
            <person name="Yi H."/>
        </authorList>
    </citation>
    <scope>NUCLEOTIDE SEQUENCE [LARGE SCALE GENOMIC DNA]</scope>
    <source>
        <strain evidence="10 13">LPB0072</strain>
    </source>
</reference>
<protein>
    <submittedName>
        <fullName evidence="10">QacE family quaternary ammonium compound efflux SMR transporter</fullName>
    </submittedName>
</protein>
<dbReference type="InterPro" id="IPR000390">
    <property type="entry name" value="Small_drug/metabolite_transptr"/>
</dbReference>
<dbReference type="PANTHER" id="PTHR30561:SF1">
    <property type="entry name" value="MULTIDRUG TRANSPORTER EMRE"/>
    <property type="match status" value="1"/>
</dbReference>
<evidence type="ECO:0000256" key="9">
    <source>
        <dbReference type="SAM" id="Phobius"/>
    </source>
</evidence>
<dbReference type="Gene3D" id="1.10.3730.20">
    <property type="match status" value="1"/>
</dbReference>
<feature type="transmembrane region" description="Helical" evidence="9">
    <location>
        <begin position="85"/>
        <end position="104"/>
    </location>
</feature>
<dbReference type="InterPro" id="IPR045324">
    <property type="entry name" value="Small_multidrug_res"/>
</dbReference>
<dbReference type="Proteomes" id="UP000185680">
    <property type="component" value="Chromosome"/>
</dbReference>
<evidence type="ECO:0000256" key="2">
    <source>
        <dbReference type="ARBA" id="ARBA00022448"/>
    </source>
</evidence>
<evidence type="ECO:0000256" key="3">
    <source>
        <dbReference type="ARBA" id="ARBA00022475"/>
    </source>
</evidence>
<evidence type="ECO:0000256" key="7">
    <source>
        <dbReference type="ARBA" id="ARBA00038032"/>
    </source>
</evidence>
<comment type="similarity">
    <text evidence="7 8">Belongs to the drug/metabolite transporter (DMT) superfamily. Small multidrug resistance (SMR) (TC 2.A.7.1) family.</text>
</comment>
<evidence type="ECO:0000313" key="11">
    <source>
        <dbReference type="EMBL" id="OAD43854.1"/>
    </source>
</evidence>
<dbReference type="Proteomes" id="UP000185657">
    <property type="component" value="Unassembled WGS sequence"/>
</dbReference>
<reference evidence="11 12" key="1">
    <citation type="submission" date="2016-02" db="EMBL/GenBank/DDBJ databases">
        <title>Draft genome sequence of Hydrogenophaga sp. LPB0072.</title>
        <authorList>
            <person name="Shin S.-K."/>
            <person name="Yi H."/>
        </authorList>
    </citation>
    <scope>NUCLEOTIDE SEQUENCE [LARGE SCALE GENOMIC DNA]</scope>
    <source>
        <strain evidence="11 12">LPB0072</strain>
    </source>
</reference>
<feature type="transmembrane region" description="Helical" evidence="9">
    <location>
        <begin position="59"/>
        <end position="79"/>
    </location>
</feature>
<evidence type="ECO:0000256" key="4">
    <source>
        <dbReference type="ARBA" id="ARBA00022692"/>
    </source>
</evidence>
<accession>A0A167IZI9</accession>
<dbReference type="SUPFAM" id="SSF103481">
    <property type="entry name" value="Multidrug resistance efflux transporter EmrE"/>
    <property type="match status" value="1"/>
</dbReference>
<gene>
    <name evidence="10" type="ORF">LPB072_02505</name>
    <name evidence="11" type="ORF">LPB72_02230</name>
</gene>
<feature type="transmembrane region" description="Helical" evidence="9">
    <location>
        <begin position="27"/>
        <end position="47"/>
    </location>
</feature>
<dbReference type="GO" id="GO:1990961">
    <property type="term" value="P:xenobiotic detoxification by transmembrane export across the plasma membrane"/>
    <property type="evidence" value="ECO:0007669"/>
    <property type="project" value="UniProtKB-ARBA"/>
</dbReference>
<dbReference type="RefSeq" id="WP_066085099.1">
    <property type="nucleotide sequence ID" value="NZ_CP017476.1"/>
</dbReference>
<dbReference type="STRING" id="1763535.LPB072_02505"/>
<dbReference type="InterPro" id="IPR037185">
    <property type="entry name" value="EmrE-like"/>
</dbReference>